<comment type="subcellular location">
    <subcellularLocation>
        <location evidence="2">Cell membrane</location>
        <topology evidence="2">Single-pass membrane protein</topology>
    </subcellularLocation>
</comment>
<evidence type="ECO:0000256" key="11">
    <source>
        <dbReference type="SAM" id="MobiDB-lite"/>
    </source>
</evidence>
<evidence type="ECO:0000256" key="7">
    <source>
        <dbReference type="ARBA" id="ARBA00022779"/>
    </source>
</evidence>
<feature type="transmembrane region" description="Helical" evidence="10">
    <location>
        <begin position="29"/>
        <end position="53"/>
    </location>
</feature>
<protein>
    <recommendedName>
        <fullName evidence="10">Flagellar protein FliL</fullName>
    </recommendedName>
</protein>
<proteinExistence type="inferred from homology"/>
<evidence type="ECO:0000256" key="4">
    <source>
        <dbReference type="ARBA" id="ARBA00022475"/>
    </source>
</evidence>
<keyword evidence="12" id="KW-0966">Cell projection</keyword>
<evidence type="ECO:0000313" key="12">
    <source>
        <dbReference type="EMBL" id="SEM60361.1"/>
    </source>
</evidence>
<evidence type="ECO:0000256" key="6">
    <source>
        <dbReference type="ARBA" id="ARBA00022692"/>
    </source>
</evidence>
<feature type="compositionally biased region" description="Basic and acidic residues" evidence="11">
    <location>
        <begin position="11"/>
        <end position="22"/>
    </location>
</feature>
<keyword evidence="12" id="KW-0969">Cilium</keyword>
<organism evidence="12 13">
    <name type="scientific">Ligilactobacillus ruminis</name>
    <dbReference type="NCBI Taxonomy" id="1623"/>
    <lineage>
        <taxon>Bacteria</taxon>
        <taxon>Bacillati</taxon>
        <taxon>Bacillota</taxon>
        <taxon>Bacilli</taxon>
        <taxon>Lactobacillales</taxon>
        <taxon>Lactobacillaceae</taxon>
        <taxon>Ligilactobacillus</taxon>
    </lineage>
</organism>
<dbReference type="PANTHER" id="PTHR35091">
    <property type="entry name" value="FLAGELLAR PROTEIN FLIL"/>
    <property type="match status" value="1"/>
</dbReference>
<dbReference type="EMBL" id="FOCC01000005">
    <property type="protein sequence ID" value="SEM60361.1"/>
    <property type="molecule type" value="Genomic_DNA"/>
</dbReference>
<reference evidence="12 13" key="1">
    <citation type="submission" date="2016-10" db="EMBL/GenBank/DDBJ databases">
        <authorList>
            <person name="Varghese N."/>
            <person name="Submissions S."/>
        </authorList>
    </citation>
    <scope>NUCLEOTIDE SEQUENCE [LARGE SCALE GENOMIC DNA]</scope>
    <source>
        <strain evidence="12 13">WC1T17</strain>
    </source>
</reference>
<dbReference type="InterPro" id="IPR005503">
    <property type="entry name" value="FliL"/>
</dbReference>
<comment type="similarity">
    <text evidence="3 10">Belongs to the FliL family.</text>
</comment>
<evidence type="ECO:0000256" key="9">
    <source>
        <dbReference type="ARBA" id="ARBA00023136"/>
    </source>
</evidence>
<evidence type="ECO:0000256" key="5">
    <source>
        <dbReference type="ARBA" id="ARBA00022500"/>
    </source>
</evidence>
<sequence>MDNNQKKPRGKKVEEPEATEGKKGPKWGLLIPLIVILTICGSVGGTVLATHFLSPDATSSSSSSSSVNRNIGSGKLGEGEKLVTVSKFVVNLTSNDSSTHYAQLKIALLVSSSTKAKELKKNMPIVRDAVISVVKKKQASDLLNNTGSVTALKNELKSGINEELGESIVEQVYVTQLVVQ</sequence>
<evidence type="ECO:0000256" key="1">
    <source>
        <dbReference type="ARBA" id="ARBA00002254"/>
    </source>
</evidence>
<keyword evidence="6 10" id="KW-0812">Transmembrane</keyword>
<name>A0ABY1AB20_9LACO</name>
<keyword evidence="9 10" id="KW-0472">Membrane</keyword>
<accession>A0ABY1AB20</accession>
<dbReference type="Proteomes" id="UP000182089">
    <property type="component" value="Unassembled WGS sequence"/>
</dbReference>
<keyword evidence="4 10" id="KW-1003">Cell membrane</keyword>
<comment type="caution">
    <text evidence="12">The sequence shown here is derived from an EMBL/GenBank/DDBJ whole genome shotgun (WGS) entry which is preliminary data.</text>
</comment>
<dbReference type="Pfam" id="PF03748">
    <property type="entry name" value="FliL"/>
    <property type="match status" value="1"/>
</dbReference>
<evidence type="ECO:0000256" key="3">
    <source>
        <dbReference type="ARBA" id="ARBA00008281"/>
    </source>
</evidence>
<keyword evidence="8 10" id="KW-1133">Transmembrane helix</keyword>
<keyword evidence="5 10" id="KW-0145">Chemotaxis</keyword>
<gene>
    <name evidence="12" type="ORF">SAMN05216431_10529</name>
</gene>
<keyword evidence="7 10" id="KW-0283">Flagellar rotation</keyword>
<evidence type="ECO:0000313" key="13">
    <source>
        <dbReference type="Proteomes" id="UP000182089"/>
    </source>
</evidence>
<evidence type="ECO:0000256" key="8">
    <source>
        <dbReference type="ARBA" id="ARBA00022989"/>
    </source>
</evidence>
<keyword evidence="12" id="KW-0282">Flagellum</keyword>
<evidence type="ECO:0000256" key="10">
    <source>
        <dbReference type="RuleBase" id="RU364125"/>
    </source>
</evidence>
<feature type="region of interest" description="Disordered" evidence="11">
    <location>
        <begin position="1"/>
        <end position="22"/>
    </location>
</feature>
<evidence type="ECO:0000256" key="2">
    <source>
        <dbReference type="ARBA" id="ARBA00004162"/>
    </source>
</evidence>
<comment type="function">
    <text evidence="1 10">Controls the rotational direction of flagella during chemotaxis.</text>
</comment>
<feature type="compositionally biased region" description="Basic residues" evidence="11">
    <location>
        <begin position="1"/>
        <end position="10"/>
    </location>
</feature>
<dbReference type="PANTHER" id="PTHR35091:SF2">
    <property type="entry name" value="FLAGELLAR PROTEIN FLIL"/>
    <property type="match status" value="1"/>
</dbReference>